<organism evidence="11 12">
    <name type="scientific">Mogibacterium kristiansenii</name>
    <dbReference type="NCBI Taxonomy" id="2606708"/>
    <lineage>
        <taxon>Bacteria</taxon>
        <taxon>Bacillati</taxon>
        <taxon>Bacillota</taxon>
        <taxon>Clostridia</taxon>
        <taxon>Peptostreptococcales</taxon>
        <taxon>Anaerovoracaceae</taxon>
        <taxon>Mogibacterium</taxon>
    </lineage>
</organism>
<dbReference type="AlphaFoldDB" id="A0A6N7X5C3"/>
<sequence length="148" mass="15870">MLVILKKNVKGTGKAGDIVKVSDGFANNRLIPAGLAVPATNQNVKSAEKQKAFIEKKNAEEKAAAEATAKKLESKTVTIKTRVGDNGKLFGSITSMDIADAIQKQVGNKIDKKKIVLSKPIKEIGEHTVEVKLYPEVSATVKVVISEE</sequence>
<evidence type="ECO:0000259" key="10">
    <source>
        <dbReference type="Pfam" id="PF03948"/>
    </source>
</evidence>
<evidence type="ECO:0000256" key="1">
    <source>
        <dbReference type="ARBA" id="ARBA00010605"/>
    </source>
</evidence>
<dbReference type="FunFam" id="3.10.430.100:FF:000006">
    <property type="entry name" value="50S ribosomal protein L9"/>
    <property type="match status" value="1"/>
</dbReference>
<dbReference type="GO" id="GO:0003735">
    <property type="term" value="F:structural constituent of ribosome"/>
    <property type="evidence" value="ECO:0007669"/>
    <property type="project" value="InterPro"/>
</dbReference>
<dbReference type="EMBL" id="VUNA01000009">
    <property type="protein sequence ID" value="MST70817.1"/>
    <property type="molecule type" value="Genomic_DNA"/>
</dbReference>
<feature type="domain" description="Large ribosomal subunit protein bL9 C-terminal" evidence="10">
    <location>
        <begin position="63"/>
        <end position="146"/>
    </location>
</feature>
<comment type="caution">
    <text evidence="11">The sequence shown here is derived from an EMBL/GenBank/DDBJ whole genome shotgun (WGS) entry which is preliminary data.</text>
</comment>
<dbReference type="SUPFAM" id="SSF55658">
    <property type="entry name" value="L9 N-domain-like"/>
    <property type="match status" value="1"/>
</dbReference>
<dbReference type="Pfam" id="PF03948">
    <property type="entry name" value="Ribosomal_L9_C"/>
    <property type="match status" value="1"/>
</dbReference>
<keyword evidence="4 7" id="KW-0689">Ribosomal protein</keyword>
<dbReference type="GO" id="GO:0005840">
    <property type="term" value="C:ribosome"/>
    <property type="evidence" value="ECO:0007669"/>
    <property type="project" value="UniProtKB-KW"/>
</dbReference>
<proteinExistence type="inferred from homology"/>
<comment type="similarity">
    <text evidence="1 7">Belongs to the bacterial ribosomal protein bL9 family.</text>
</comment>
<evidence type="ECO:0000256" key="6">
    <source>
        <dbReference type="ARBA" id="ARBA00035292"/>
    </source>
</evidence>
<evidence type="ECO:0000259" key="9">
    <source>
        <dbReference type="Pfam" id="PF01281"/>
    </source>
</evidence>
<evidence type="ECO:0000256" key="7">
    <source>
        <dbReference type="HAMAP-Rule" id="MF_00503"/>
    </source>
</evidence>
<evidence type="ECO:0000256" key="5">
    <source>
        <dbReference type="ARBA" id="ARBA00023274"/>
    </source>
</evidence>
<dbReference type="RefSeq" id="WP_154554380.1">
    <property type="nucleotide sequence ID" value="NZ_JAQXUZ010000020.1"/>
</dbReference>
<dbReference type="GO" id="GO:1990904">
    <property type="term" value="C:ribonucleoprotein complex"/>
    <property type="evidence" value="ECO:0007669"/>
    <property type="project" value="UniProtKB-KW"/>
</dbReference>
<reference evidence="11 12" key="1">
    <citation type="submission" date="2019-08" db="EMBL/GenBank/DDBJ databases">
        <title>In-depth cultivation of the pig gut microbiome towards novel bacterial diversity and tailored functional studies.</title>
        <authorList>
            <person name="Wylensek D."/>
            <person name="Hitch T.C.A."/>
            <person name="Clavel T."/>
        </authorList>
    </citation>
    <scope>NUCLEOTIDE SEQUENCE [LARGE SCALE GENOMIC DNA]</scope>
    <source>
        <strain evidence="11 12">WCA-MUC-591-APC-4B</strain>
    </source>
</reference>
<dbReference type="NCBIfam" id="TIGR00158">
    <property type="entry name" value="L9"/>
    <property type="match status" value="1"/>
</dbReference>
<dbReference type="InterPro" id="IPR009027">
    <property type="entry name" value="Ribosomal_bL9/RNase_H1_N"/>
</dbReference>
<evidence type="ECO:0000313" key="11">
    <source>
        <dbReference type="EMBL" id="MST70817.1"/>
    </source>
</evidence>
<keyword evidence="3 7" id="KW-0694">RNA-binding</keyword>
<comment type="function">
    <text evidence="7">Binds to the 23S rRNA.</text>
</comment>
<gene>
    <name evidence="7" type="primary">rplI</name>
    <name evidence="11" type="ORF">FYJ65_05620</name>
</gene>
<dbReference type="PANTHER" id="PTHR21368">
    <property type="entry name" value="50S RIBOSOMAL PROTEIN L9"/>
    <property type="match status" value="1"/>
</dbReference>
<feature type="coiled-coil region" evidence="8">
    <location>
        <begin position="44"/>
        <end position="75"/>
    </location>
</feature>
<dbReference type="InterPro" id="IPR036935">
    <property type="entry name" value="Ribosomal_bL9_N_sf"/>
</dbReference>
<dbReference type="InterPro" id="IPR036791">
    <property type="entry name" value="Ribosomal_bL9_C_sf"/>
</dbReference>
<dbReference type="HAMAP" id="MF_00503">
    <property type="entry name" value="Ribosomal_bL9"/>
    <property type="match status" value="1"/>
</dbReference>
<accession>A0A6N7X5C3</accession>
<evidence type="ECO:0000256" key="2">
    <source>
        <dbReference type="ARBA" id="ARBA00022730"/>
    </source>
</evidence>
<keyword evidence="2 7" id="KW-0699">rRNA-binding</keyword>
<keyword evidence="8" id="KW-0175">Coiled coil</keyword>
<dbReference type="InterPro" id="IPR020594">
    <property type="entry name" value="Ribosomal_bL9_bac/chp"/>
</dbReference>
<dbReference type="InterPro" id="IPR020070">
    <property type="entry name" value="Ribosomal_bL9_N"/>
</dbReference>
<dbReference type="Pfam" id="PF01281">
    <property type="entry name" value="Ribosomal_L9_N"/>
    <property type="match status" value="1"/>
</dbReference>
<dbReference type="SUPFAM" id="SSF55653">
    <property type="entry name" value="Ribosomal protein L9 C-domain"/>
    <property type="match status" value="1"/>
</dbReference>
<dbReference type="GO" id="GO:0006412">
    <property type="term" value="P:translation"/>
    <property type="evidence" value="ECO:0007669"/>
    <property type="project" value="UniProtKB-UniRule"/>
</dbReference>
<name>A0A6N7X5C3_9FIRM</name>
<dbReference type="Gene3D" id="3.10.430.100">
    <property type="entry name" value="Ribosomal protein L9, C-terminal domain"/>
    <property type="match status" value="1"/>
</dbReference>
<dbReference type="InterPro" id="IPR020069">
    <property type="entry name" value="Ribosomal_bL9_C"/>
</dbReference>
<evidence type="ECO:0000256" key="8">
    <source>
        <dbReference type="SAM" id="Coils"/>
    </source>
</evidence>
<evidence type="ECO:0000313" key="12">
    <source>
        <dbReference type="Proteomes" id="UP000469424"/>
    </source>
</evidence>
<protein>
    <recommendedName>
        <fullName evidence="6 7">Large ribosomal subunit protein bL9</fullName>
    </recommendedName>
</protein>
<dbReference type="InterPro" id="IPR000244">
    <property type="entry name" value="Ribosomal_bL9"/>
</dbReference>
<dbReference type="Proteomes" id="UP000469424">
    <property type="component" value="Unassembled WGS sequence"/>
</dbReference>
<dbReference type="Gene3D" id="3.40.5.10">
    <property type="entry name" value="Ribosomal protein L9, N-terminal domain"/>
    <property type="match status" value="1"/>
</dbReference>
<keyword evidence="5 7" id="KW-0687">Ribonucleoprotein</keyword>
<keyword evidence="12" id="KW-1185">Reference proteome</keyword>
<feature type="domain" description="Ribosomal protein L9" evidence="9">
    <location>
        <begin position="1"/>
        <end position="46"/>
    </location>
</feature>
<dbReference type="GO" id="GO:0019843">
    <property type="term" value="F:rRNA binding"/>
    <property type="evidence" value="ECO:0007669"/>
    <property type="project" value="UniProtKB-UniRule"/>
</dbReference>
<evidence type="ECO:0000256" key="3">
    <source>
        <dbReference type="ARBA" id="ARBA00022884"/>
    </source>
</evidence>
<evidence type="ECO:0000256" key="4">
    <source>
        <dbReference type="ARBA" id="ARBA00022980"/>
    </source>
</evidence>